<accession>A0A222E7R4</accession>
<evidence type="ECO:0000313" key="1">
    <source>
        <dbReference type="EMBL" id="ASP22244.1"/>
    </source>
</evidence>
<name>A0A222E7R4_9RHOB</name>
<dbReference type="AlphaFoldDB" id="A0A222E7R4"/>
<dbReference type="KEGG" id="aht:ANTHELSMS3_03621"/>
<organism evidence="1 2">
    <name type="scientific">Antarctobacter heliothermus</name>
    <dbReference type="NCBI Taxonomy" id="74033"/>
    <lineage>
        <taxon>Bacteria</taxon>
        <taxon>Pseudomonadati</taxon>
        <taxon>Pseudomonadota</taxon>
        <taxon>Alphaproteobacteria</taxon>
        <taxon>Rhodobacterales</taxon>
        <taxon>Roseobacteraceae</taxon>
        <taxon>Antarctobacter</taxon>
    </lineage>
</organism>
<protein>
    <submittedName>
        <fullName evidence="1">Uncharacterized protein</fullName>
    </submittedName>
</protein>
<sequence length="42" mass="4655">MHCRPLFLAEVRFYRADRGEKGRAVARAALCLVAGQALNPNL</sequence>
<proteinExistence type="predicted"/>
<keyword evidence="2" id="KW-1185">Reference proteome</keyword>
<evidence type="ECO:0000313" key="2">
    <source>
        <dbReference type="Proteomes" id="UP000203589"/>
    </source>
</evidence>
<dbReference type="Proteomes" id="UP000203589">
    <property type="component" value="Chromosome"/>
</dbReference>
<gene>
    <name evidence="1" type="ORF">ANTHELSMS3_03621</name>
</gene>
<dbReference type="EMBL" id="CP022540">
    <property type="protein sequence ID" value="ASP22244.1"/>
    <property type="molecule type" value="Genomic_DNA"/>
</dbReference>
<reference evidence="1 2" key="1">
    <citation type="submission" date="2017-07" db="EMBL/GenBank/DDBJ databases">
        <title>Genome Sequence of Antarctobacter heliothermus Strain SMS3 Isolated from a culture of the Diatom Skeletonema marinoi.</title>
        <authorList>
            <person name="Topel M."/>
            <person name="Pinder M.I.M."/>
            <person name="Johansson O.N."/>
            <person name="Kourtchenko O."/>
            <person name="Godhe A."/>
            <person name="Clarke A.K."/>
        </authorList>
    </citation>
    <scope>NUCLEOTIDE SEQUENCE [LARGE SCALE GENOMIC DNA]</scope>
    <source>
        <strain evidence="1 2">SMS3</strain>
    </source>
</reference>